<name>A0A1H4JIG8_9MICO</name>
<protein>
    <submittedName>
        <fullName evidence="5">DNA-binding transcriptional regulator, MarR family</fullName>
    </submittedName>
</protein>
<dbReference type="PROSITE" id="PS01117">
    <property type="entry name" value="HTH_MARR_1"/>
    <property type="match status" value="1"/>
</dbReference>
<dbReference type="InterPro" id="IPR000835">
    <property type="entry name" value="HTH_MarR-typ"/>
</dbReference>
<dbReference type="PROSITE" id="PS50995">
    <property type="entry name" value="HTH_MARR_2"/>
    <property type="match status" value="1"/>
</dbReference>
<dbReference type="STRING" id="640635.SAMN04489806_0696"/>
<dbReference type="PRINTS" id="PR00598">
    <property type="entry name" value="HTHMARR"/>
</dbReference>
<dbReference type="Proteomes" id="UP000199183">
    <property type="component" value="Unassembled WGS sequence"/>
</dbReference>
<organism evidence="5 6">
    <name type="scientific">Paramicrobacterium humi</name>
    <dbReference type="NCBI Taxonomy" id="640635"/>
    <lineage>
        <taxon>Bacteria</taxon>
        <taxon>Bacillati</taxon>
        <taxon>Actinomycetota</taxon>
        <taxon>Actinomycetes</taxon>
        <taxon>Micrococcales</taxon>
        <taxon>Microbacteriaceae</taxon>
        <taxon>Paramicrobacterium</taxon>
    </lineage>
</organism>
<dbReference type="PANTHER" id="PTHR39515:SF2">
    <property type="entry name" value="HTH-TYPE TRANSCRIPTIONAL REGULATOR RV0880"/>
    <property type="match status" value="1"/>
</dbReference>
<dbReference type="RefSeq" id="WP_091179836.1">
    <property type="nucleotide sequence ID" value="NZ_FNRY01000001.1"/>
</dbReference>
<dbReference type="EMBL" id="FNRY01000001">
    <property type="protein sequence ID" value="SEB45422.1"/>
    <property type="molecule type" value="Genomic_DNA"/>
</dbReference>
<dbReference type="OrthoDB" id="9804055at2"/>
<evidence type="ECO:0000259" key="4">
    <source>
        <dbReference type="PROSITE" id="PS50995"/>
    </source>
</evidence>
<proteinExistence type="predicted"/>
<dbReference type="GO" id="GO:0003700">
    <property type="term" value="F:DNA-binding transcription factor activity"/>
    <property type="evidence" value="ECO:0007669"/>
    <property type="project" value="InterPro"/>
</dbReference>
<evidence type="ECO:0000313" key="6">
    <source>
        <dbReference type="Proteomes" id="UP000199183"/>
    </source>
</evidence>
<evidence type="ECO:0000256" key="3">
    <source>
        <dbReference type="ARBA" id="ARBA00023163"/>
    </source>
</evidence>
<accession>A0A1H4JIG8</accession>
<keyword evidence="2 5" id="KW-0238">DNA-binding</keyword>
<sequence>MAKTIGEQATELRIATFRLARRLRAEKADGELSDAHFSVLAGLHWHGALTLTALAEREGVSAPSMNRTVNCLEEGGYIERVADESDRRKVIIALTDAGQATVKDTVKKRDRWLHQQLRSLSPEDRATLAAATDIMRSLTTQ</sequence>
<dbReference type="AlphaFoldDB" id="A0A1H4JIG8"/>
<dbReference type="InterPro" id="IPR052526">
    <property type="entry name" value="HTH-type_Bedaq_tolerance"/>
</dbReference>
<dbReference type="Pfam" id="PF01047">
    <property type="entry name" value="MarR"/>
    <property type="match status" value="1"/>
</dbReference>
<dbReference type="Gene3D" id="1.10.10.10">
    <property type="entry name" value="Winged helix-like DNA-binding domain superfamily/Winged helix DNA-binding domain"/>
    <property type="match status" value="1"/>
</dbReference>
<keyword evidence="3" id="KW-0804">Transcription</keyword>
<feature type="domain" description="HTH marR-type" evidence="4">
    <location>
        <begin position="1"/>
        <end position="137"/>
    </location>
</feature>
<dbReference type="GO" id="GO:0003677">
    <property type="term" value="F:DNA binding"/>
    <property type="evidence" value="ECO:0007669"/>
    <property type="project" value="UniProtKB-KW"/>
</dbReference>
<keyword evidence="1" id="KW-0805">Transcription regulation</keyword>
<dbReference type="InterPro" id="IPR036390">
    <property type="entry name" value="WH_DNA-bd_sf"/>
</dbReference>
<dbReference type="InterPro" id="IPR023187">
    <property type="entry name" value="Tscrpt_reg_MarR-type_CS"/>
</dbReference>
<evidence type="ECO:0000256" key="1">
    <source>
        <dbReference type="ARBA" id="ARBA00023015"/>
    </source>
</evidence>
<gene>
    <name evidence="5" type="ORF">SAMN04489806_0696</name>
</gene>
<reference evidence="5 6" key="1">
    <citation type="submission" date="2016-10" db="EMBL/GenBank/DDBJ databases">
        <authorList>
            <person name="de Groot N.N."/>
        </authorList>
    </citation>
    <scope>NUCLEOTIDE SEQUENCE [LARGE SCALE GENOMIC DNA]</scope>
    <source>
        <strain evidence="5 6">DSM 21799</strain>
    </source>
</reference>
<dbReference type="InterPro" id="IPR036388">
    <property type="entry name" value="WH-like_DNA-bd_sf"/>
</dbReference>
<evidence type="ECO:0000313" key="5">
    <source>
        <dbReference type="EMBL" id="SEB45422.1"/>
    </source>
</evidence>
<dbReference type="SUPFAM" id="SSF46785">
    <property type="entry name" value="Winged helix' DNA-binding domain"/>
    <property type="match status" value="1"/>
</dbReference>
<evidence type="ECO:0000256" key="2">
    <source>
        <dbReference type="ARBA" id="ARBA00023125"/>
    </source>
</evidence>
<dbReference type="SMART" id="SM00347">
    <property type="entry name" value="HTH_MARR"/>
    <property type="match status" value="1"/>
</dbReference>
<keyword evidence="6" id="KW-1185">Reference proteome</keyword>
<dbReference type="PANTHER" id="PTHR39515">
    <property type="entry name" value="CONSERVED PROTEIN"/>
    <property type="match status" value="1"/>
</dbReference>